<dbReference type="NCBIfam" id="TIGR01877">
    <property type="entry name" value="cas_cas6"/>
    <property type="match status" value="1"/>
</dbReference>
<keyword evidence="4" id="KW-0051">Antiviral defense</keyword>
<evidence type="ECO:0000256" key="2">
    <source>
        <dbReference type="ARBA" id="ARBA00022759"/>
    </source>
</evidence>
<reference evidence="7" key="1">
    <citation type="submission" date="2018-06" db="EMBL/GenBank/DDBJ databases">
        <authorList>
            <person name="Zhirakovskaya E."/>
        </authorList>
    </citation>
    <scope>NUCLEOTIDE SEQUENCE</scope>
</reference>
<protein>
    <submittedName>
        <fullName evidence="7">Uncharacterized protein</fullName>
    </submittedName>
</protein>
<dbReference type="GO" id="GO:0004519">
    <property type="term" value="F:endonuclease activity"/>
    <property type="evidence" value="ECO:0007669"/>
    <property type="project" value="UniProtKB-KW"/>
</dbReference>
<dbReference type="Gene3D" id="3.30.70.1900">
    <property type="match status" value="1"/>
</dbReference>
<dbReference type="EMBL" id="UOEU01000520">
    <property type="protein sequence ID" value="VAW34201.1"/>
    <property type="molecule type" value="Genomic_DNA"/>
</dbReference>
<keyword evidence="1" id="KW-0540">Nuclease</keyword>
<feature type="domain" description="CRISPR-associated protein Cas6-like N-terminal" evidence="6">
    <location>
        <begin position="8"/>
        <end position="138"/>
    </location>
</feature>
<dbReference type="GO" id="GO:0051607">
    <property type="term" value="P:defense response to virus"/>
    <property type="evidence" value="ECO:0007669"/>
    <property type="project" value="UniProtKB-KW"/>
</dbReference>
<dbReference type="Pfam" id="PF10040">
    <property type="entry name" value="CRISPR_Cas6"/>
    <property type="match status" value="1"/>
</dbReference>
<sequence length="297" mass="33498">MTHSPDLYALIIRLTAQKSGTLPATVGHLAHAAFLDILRQVDPAVSQAIHDINGRKPFTISPLHGYGNGRKGKLSLKAGQTGWLRVTLLDPTLFHTFIQYFLSGNHRPAIRLDNIPFHISEILSSPGSHPLAGYDSLQTLHAKWEQTTRLSDHTTIRLTFRTPTAFSLKNGRFRHMHTLPDPPLVFGQLASYWEALTGDSYIDKEDVRKFAAFGMVVARHKIQTHMVQFRKNKQVGFLGDVQFLIQDKENHPMIRYLNLLADLAFYTGVGSKTTMGMGQMMRIMNYEGRITKRSHPS</sequence>
<evidence type="ECO:0000256" key="4">
    <source>
        <dbReference type="ARBA" id="ARBA00023118"/>
    </source>
</evidence>
<dbReference type="InterPro" id="IPR010156">
    <property type="entry name" value="CRISPR-assoc_prot_Cas6"/>
</dbReference>
<evidence type="ECO:0000259" key="6">
    <source>
        <dbReference type="Pfam" id="PF19308"/>
    </source>
</evidence>
<dbReference type="InterPro" id="IPR045648">
    <property type="entry name" value="CRISPR-assoc_Cas6-like_N"/>
</dbReference>
<dbReference type="GO" id="GO:0016788">
    <property type="term" value="F:hydrolase activity, acting on ester bonds"/>
    <property type="evidence" value="ECO:0007669"/>
    <property type="project" value="InterPro"/>
</dbReference>
<organism evidence="7">
    <name type="scientific">hydrothermal vent metagenome</name>
    <dbReference type="NCBI Taxonomy" id="652676"/>
    <lineage>
        <taxon>unclassified sequences</taxon>
        <taxon>metagenomes</taxon>
        <taxon>ecological metagenomes</taxon>
    </lineage>
</organism>
<dbReference type="InterPro" id="IPR019267">
    <property type="entry name" value="CRISPR-assoc_Cas6_C"/>
</dbReference>
<evidence type="ECO:0000259" key="5">
    <source>
        <dbReference type="Pfam" id="PF10040"/>
    </source>
</evidence>
<evidence type="ECO:0000256" key="1">
    <source>
        <dbReference type="ARBA" id="ARBA00022722"/>
    </source>
</evidence>
<accession>A0A3B0USX1</accession>
<dbReference type="InterPro" id="IPR045747">
    <property type="entry name" value="CRISPR-assoc_prot_Cas6_N_sf"/>
</dbReference>
<keyword evidence="2" id="KW-0255">Endonuclease</keyword>
<dbReference type="Gene3D" id="3.30.70.1890">
    <property type="match status" value="1"/>
</dbReference>
<dbReference type="CDD" id="cd21141">
    <property type="entry name" value="Cas6_III-like"/>
    <property type="match status" value="1"/>
</dbReference>
<dbReference type="AlphaFoldDB" id="A0A3B0USX1"/>
<feature type="domain" description="CRISPR-associated protein Cas6 C-terminal" evidence="5">
    <location>
        <begin position="158"/>
        <end position="279"/>
    </location>
</feature>
<keyword evidence="3" id="KW-0378">Hydrolase</keyword>
<gene>
    <name evidence="7" type="ORF">MNBD_CHLOROFLEXI01-245</name>
</gene>
<evidence type="ECO:0000313" key="7">
    <source>
        <dbReference type="EMBL" id="VAW34201.1"/>
    </source>
</evidence>
<dbReference type="Pfam" id="PF19308">
    <property type="entry name" value="CRISPR_Cas6_N"/>
    <property type="match status" value="1"/>
</dbReference>
<evidence type="ECO:0000256" key="3">
    <source>
        <dbReference type="ARBA" id="ARBA00022801"/>
    </source>
</evidence>
<name>A0A3B0USX1_9ZZZZ</name>
<proteinExistence type="predicted"/>